<evidence type="ECO:0000256" key="1">
    <source>
        <dbReference type="SAM" id="MobiDB-lite"/>
    </source>
</evidence>
<protein>
    <submittedName>
        <fullName evidence="2">Uncharacterized protein</fullName>
    </submittedName>
</protein>
<accession>A0ABP0NQH0</accession>
<name>A0ABP0NQH0_9DINO</name>
<reference evidence="2 3" key="1">
    <citation type="submission" date="2024-02" db="EMBL/GenBank/DDBJ databases">
        <authorList>
            <person name="Chen Y."/>
            <person name="Shah S."/>
            <person name="Dougan E. K."/>
            <person name="Thang M."/>
            <person name="Chan C."/>
        </authorList>
    </citation>
    <scope>NUCLEOTIDE SEQUENCE [LARGE SCALE GENOMIC DNA]</scope>
</reference>
<feature type="region of interest" description="Disordered" evidence="1">
    <location>
        <begin position="134"/>
        <end position="212"/>
    </location>
</feature>
<proteinExistence type="predicted"/>
<feature type="region of interest" description="Disordered" evidence="1">
    <location>
        <begin position="21"/>
        <end position="118"/>
    </location>
</feature>
<evidence type="ECO:0000313" key="3">
    <source>
        <dbReference type="Proteomes" id="UP001642464"/>
    </source>
</evidence>
<feature type="compositionally biased region" description="Polar residues" evidence="1">
    <location>
        <begin position="134"/>
        <end position="146"/>
    </location>
</feature>
<feature type="compositionally biased region" description="Basic and acidic residues" evidence="1">
    <location>
        <begin position="24"/>
        <end position="36"/>
    </location>
</feature>
<evidence type="ECO:0000313" key="2">
    <source>
        <dbReference type="EMBL" id="CAK9066040.1"/>
    </source>
</evidence>
<comment type="caution">
    <text evidence="2">The sequence shown here is derived from an EMBL/GenBank/DDBJ whole genome shotgun (WGS) entry which is preliminary data.</text>
</comment>
<sequence length="212" mass="22475">VSDKSVVFRPTALCSIRSAMMQLVRDRKLPKERSYEEDTTEPSSGSETGSERPRRTSQGSDQVEIAVTAMSFSRRQPPPPPAERPSVQLAEKTCGEPPSWCPGEPLMTSTAKSIGAPPGRDDVALVPLFPSFMSPATRSPGSSRACQGSIHGGRSSENSTAAGSSLGPIVSSNFATGYPGEGETLQAHHPQDPRPSCHAGPALEYLRSTLRG</sequence>
<gene>
    <name evidence="2" type="ORF">SCF082_LOCUS33693</name>
</gene>
<dbReference type="Proteomes" id="UP001642464">
    <property type="component" value="Unassembled WGS sequence"/>
</dbReference>
<organism evidence="2 3">
    <name type="scientific">Durusdinium trenchii</name>
    <dbReference type="NCBI Taxonomy" id="1381693"/>
    <lineage>
        <taxon>Eukaryota</taxon>
        <taxon>Sar</taxon>
        <taxon>Alveolata</taxon>
        <taxon>Dinophyceae</taxon>
        <taxon>Suessiales</taxon>
        <taxon>Symbiodiniaceae</taxon>
        <taxon>Durusdinium</taxon>
    </lineage>
</organism>
<keyword evidence="3" id="KW-1185">Reference proteome</keyword>
<dbReference type="EMBL" id="CAXAMM010030147">
    <property type="protein sequence ID" value="CAK9066040.1"/>
    <property type="molecule type" value="Genomic_DNA"/>
</dbReference>
<feature type="non-terminal residue" evidence="2">
    <location>
        <position position="1"/>
    </location>
</feature>